<evidence type="ECO:0000313" key="1">
    <source>
        <dbReference type="EMBL" id="MCG7946386.1"/>
    </source>
</evidence>
<gene>
    <name evidence="1" type="ORF">JAZ07_08595</name>
</gene>
<sequence length="362" mass="40785">MNYLSSKTIFQILLLAILAYGCGGGGGGDINNSNDDNTQNNNSLNQGLEGYLFFEQNDSAFLLNAELGTYTRVPNTYWDRNETVFDMPESAKFSVRPVFNDHTEFVIRARNCYHSFGDISTCIVIQDYSGKFHEQFSTWDTISVPQLSPDRQHIAMFRNLTDDWLEIYTRSGDLVSSSRVDDNNFAWLSTGRIIYVNGRRFVFTFPGSTEAEYNLELPSELAPGSFIGIFAVSPDETRIVFNLVTSDYSKPYIMNIDGTGIRQLADVPQSYSYKVINEPQWSPDGKWILLKQGISAVSGGAQGALPYLFIVPSNVEDKVLVLSANNSERSQEVRSFYRYESFDNRGSITNRALSSTTLFWIP</sequence>
<accession>A0A9E4N353</accession>
<name>A0A9E4N353_9GAMM</name>
<dbReference type="AlphaFoldDB" id="A0A9E4N353"/>
<organism evidence="1 2">
    <name type="scientific">Candidatus Thiodiazotropha taylori</name>
    <dbReference type="NCBI Taxonomy" id="2792791"/>
    <lineage>
        <taxon>Bacteria</taxon>
        <taxon>Pseudomonadati</taxon>
        <taxon>Pseudomonadota</taxon>
        <taxon>Gammaproteobacteria</taxon>
        <taxon>Chromatiales</taxon>
        <taxon>Sedimenticolaceae</taxon>
        <taxon>Candidatus Thiodiazotropha</taxon>
    </lineage>
</organism>
<reference evidence="1" key="1">
    <citation type="journal article" date="2021" name="Proc. Natl. Acad. Sci. U.S.A.">
        <title>Global biogeography of chemosynthetic symbionts reveals both localized and globally distributed symbiont groups. .</title>
        <authorList>
            <person name="Osvatic J.T."/>
            <person name="Wilkins L.G.E."/>
            <person name="Leibrecht L."/>
            <person name="Leray M."/>
            <person name="Zauner S."/>
            <person name="Polzin J."/>
            <person name="Camacho Y."/>
            <person name="Gros O."/>
            <person name="van Gils J.A."/>
            <person name="Eisen J.A."/>
            <person name="Petersen J.M."/>
            <person name="Yuen B."/>
        </authorList>
    </citation>
    <scope>NUCLEOTIDE SEQUENCE</scope>
    <source>
        <strain evidence="1">MAGclacostrist064TRANS</strain>
    </source>
</reference>
<dbReference type="Gene3D" id="2.120.10.30">
    <property type="entry name" value="TolB, C-terminal domain"/>
    <property type="match status" value="1"/>
</dbReference>
<protein>
    <submittedName>
        <fullName evidence="1">Uncharacterized protein</fullName>
    </submittedName>
</protein>
<evidence type="ECO:0000313" key="2">
    <source>
        <dbReference type="Proteomes" id="UP000886667"/>
    </source>
</evidence>
<dbReference type="Proteomes" id="UP000886667">
    <property type="component" value="Unassembled WGS sequence"/>
</dbReference>
<dbReference type="EMBL" id="JAEPCM010000284">
    <property type="protein sequence ID" value="MCG7946386.1"/>
    <property type="molecule type" value="Genomic_DNA"/>
</dbReference>
<proteinExistence type="predicted"/>
<dbReference type="PROSITE" id="PS51257">
    <property type="entry name" value="PROKAR_LIPOPROTEIN"/>
    <property type="match status" value="1"/>
</dbReference>
<dbReference type="SUPFAM" id="SSF82171">
    <property type="entry name" value="DPP6 N-terminal domain-like"/>
    <property type="match status" value="1"/>
</dbReference>
<dbReference type="InterPro" id="IPR011042">
    <property type="entry name" value="6-blade_b-propeller_TolB-like"/>
</dbReference>
<comment type="caution">
    <text evidence="1">The sequence shown here is derived from an EMBL/GenBank/DDBJ whole genome shotgun (WGS) entry which is preliminary data.</text>
</comment>